<comment type="caution">
    <text evidence="3">The sequence shown here is derived from an EMBL/GenBank/DDBJ whole genome shotgun (WGS) entry which is preliminary data.</text>
</comment>
<dbReference type="OrthoDB" id="331383at2157"/>
<protein>
    <recommendedName>
        <fullName evidence="2">Halobacterial output domain-containing protein</fullName>
    </recommendedName>
</protein>
<name>A0A8J8GLD8_9EURY</name>
<proteinExistence type="predicted"/>
<dbReference type="Proteomes" id="UP000728647">
    <property type="component" value="Unassembled WGS sequence"/>
</dbReference>
<dbReference type="InterPro" id="IPR040624">
    <property type="entry name" value="HalOD1"/>
</dbReference>
<dbReference type="RefSeq" id="WP_174701929.1">
    <property type="nucleotide sequence ID" value="NZ_JABURA010000001.1"/>
</dbReference>
<dbReference type="Pfam" id="PF18545">
    <property type="entry name" value="HalOD1"/>
    <property type="match status" value="1"/>
</dbReference>
<evidence type="ECO:0000313" key="3">
    <source>
        <dbReference type="EMBL" id="NUB91323.1"/>
    </source>
</evidence>
<evidence type="ECO:0000256" key="1">
    <source>
        <dbReference type="SAM" id="MobiDB-lite"/>
    </source>
</evidence>
<accession>A0A8J8GLD8</accession>
<evidence type="ECO:0000259" key="2">
    <source>
        <dbReference type="Pfam" id="PF18545"/>
    </source>
</evidence>
<dbReference type="AlphaFoldDB" id="A0A8J8GLD8"/>
<reference evidence="3" key="1">
    <citation type="submission" date="2020-06" db="EMBL/GenBank/DDBJ databases">
        <title>Haloterrigena sp. nov., an extremely halophilic archaeon isolated from a saline sediment.</title>
        <authorList>
            <person name="Liu B.-B."/>
        </authorList>
    </citation>
    <scope>NUCLEOTIDE SEQUENCE</scope>
    <source>
        <strain evidence="3">SYSU A121-1</strain>
    </source>
</reference>
<feature type="region of interest" description="Disordered" evidence="1">
    <location>
        <begin position="1"/>
        <end position="21"/>
    </location>
</feature>
<gene>
    <name evidence="3" type="ORF">HT576_09875</name>
</gene>
<dbReference type="EMBL" id="JABURA010000001">
    <property type="protein sequence ID" value="NUB91323.1"/>
    <property type="molecule type" value="Genomic_DNA"/>
</dbReference>
<evidence type="ECO:0000313" key="4">
    <source>
        <dbReference type="Proteomes" id="UP000728647"/>
    </source>
</evidence>
<sequence length="120" mass="13282">MTKSNNGRPGSEDDPVLSGDTRWRQITQRLYEPDRDGDLTTAIVFVIAEAEDVSPSEVKSPPLYEAVDVAGIEDAFFGSNGGDVSRQGTGTTEFRYTEYLVKVRSDGWIQVYEPTETELS</sequence>
<organism evidence="3 4">
    <name type="scientific">Haloterrigena gelatinilytica</name>
    <dbReference type="NCBI Taxonomy" id="2741724"/>
    <lineage>
        <taxon>Archaea</taxon>
        <taxon>Methanobacteriati</taxon>
        <taxon>Methanobacteriota</taxon>
        <taxon>Stenosarchaea group</taxon>
        <taxon>Halobacteria</taxon>
        <taxon>Halobacteriales</taxon>
        <taxon>Natrialbaceae</taxon>
        <taxon>Haloterrigena</taxon>
    </lineage>
</organism>
<feature type="domain" description="Halobacterial output" evidence="2">
    <location>
        <begin position="38"/>
        <end position="112"/>
    </location>
</feature>